<dbReference type="Gene3D" id="2.40.160.50">
    <property type="entry name" value="membrane protein fhac: a member of the omp85/tpsb transporter family"/>
    <property type="match status" value="1"/>
</dbReference>
<dbReference type="InterPro" id="IPR000184">
    <property type="entry name" value="Bac_surfAg_D15"/>
</dbReference>
<feature type="domain" description="POTRA" evidence="8">
    <location>
        <begin position="225"/>
        <end position="298"/>
    </location>
</feature>
<protein>
    <recommendedName>
        <fullName evidence="7">Outer membrane protein assembly factor BamA</fullName>
    </recommendedName>
</protein>
<dbReference type="InterPro" id="IPR039910">
    <property type="entry name" value="D15-like"/>
</dbReference>
<dbReference type="NCBIfam" id="TIGR03303">
    <property type="entry name" value="OM_YaeT"/>
    <property type="match status" value="1"/>
</dbReference>
<dbReference type="Pfam" id="PF01103">
    <property type="entry name" value="Omp85"/>
    <property type="match status" value="1"/>
</dbReference>
<keyword evidence="3" id="KW-0812">Transmembrane</keyword>
<evidence type="ECO:0000259" key="8">
    <source>
        <dbReference type="PROSITE" id="PS51779"/>
    </source>
</evidence>
<reference evidence="9 10" key="1">
    <citation type="journal article" date="2015" name="Microbiome">
        <title>Genomic resolution of linkages in carbon, nitrogen, and sulfur cycling among widespread estuary sediment bacteria.</title>
        <authorList>
            <person name="Baker B.J."/>
            <person name="Lazar C.S."/>
            <person name="Teske A.P."/>
            <person name="Dick G.J."/>
        </authorList>
    </citation>
    <scope>NUCLEOTIDE SEQUENCE [LARGE SCALE GENOMIC DNA]</scope>
    <source>
        <strain evidence="9">SM1_77</strain>
    </source>
</reference>
<dbReference type="InterPro" id="IPR034746">
    <property type="entry name" value="POTRA"/>
</dbReference>
<accession>A0A0S8JTI1</accession>
<sequence>KKIEFRAGQVMNDRTIFDARTKILGLYKEKHFYKTEVHDSVVVDTLNKAKIFFIIEEGIQPRIGKIVINGNNSIPDNKIKGKMDTKEIGFLRSGKLTEEKLEEDIEKIAALYKENGFLDVVVEEPIIEVTGDRFTITIDVTENQKYYVGDIAFDGNTIFSTVYLSEVMKLSSGEVYNLANAEESMQNLYTMYADEGYIYCSIVPVENVRDSIIDITYTFNESSPANVNLVTITGNTRTREKVIRRELVTIPGERYRRSDVIRSQREVFNLGFFEDIQVMPGAPDDSGNIDIIYDVKEKEGVGTIGGGIAYSAQDRLTGYIELSHPNLFGRGQRMYTKFELGGRLTNFQIGFTEPWLLDTRTSAGLDIYYVNRQYEYYTKRDIGFATRVSLPFYLDYTRLSYSFRTERTQILDISRTYSAPNSGYSLYDDTIPKWTIANSFSLTRDSRDYIFNASSGSYIAFGTEFAKKLLFANVDYNRYTLDARAYFPLFWKVVLMTRLSTGVVTSADEVPVYKRFYAGGIGSDGVRGYPDRSLSPIEDGRVVGGNAILINNIELKVKLSQSLAFILFFDAGNTFKTYRDVNIHDLYRGAGAGIRVEVPMIGVMGFDLGYGFDRERPGFEPHFQINPFGMF</sequence>
<evidence type="ECO:0000256" key="6">
    <source>
        <dbReference type="ARBA" id="ARBA00023237"/>
    </source>
</evidence>
<dbReference type="PANTHER" id="PTHR12815:SF18">
    <property type="entry name" value="SORTING AND ASSEMBLY MACHINERY COMPONENT 50 HOMOLOG"/>
    <property type="match status" value="1"/>
</dbReference>
<organism evidence="9 10">
    <name type="scientific">candidate division WOR_3 bacterium SM1_77</name>
    <dbReference type="NCBI Taxonomy" id="1703778"/>
    <lineage>
        <taxon>Bacteria</taxon>
        <taxon>Bacteria division WOR-3</taxon>
    </lineage>
</organism>
<gene>
    <name evidence="9" type="ORF">AMJ74_05885</name>
</gene>
<evidence type="ECO:0000313" key="9">
    <source>
        <dbReference type="EMBL" id="KPL12952.1"/>
    </source>
</evidence>
<dbReference type="Pfam" id="PF07244">
    <property type="entry name" value="POTRA"/>
    <property type="match status" value="3"/>
</dbReference>
<evidence type="ECO:0000256" key="2">
    <source>
        <dbReference type="ARBA" id="ARBA00022452"/>
    </source>
</evidence>
<comment type="caution">
    <text evidence="9">The sequence shown here is derived from an EMBL/GenBank/DDBJ whole genome shotgun (WGS) entry which is preliminary data.</text>
</comment>
<dbReference type="AlphaFoldDB" id="A0A0S8JTI1"/>
<keyword evidence="5" id="KW-0472">Membrane</keyword>
<evidence type="ECO:0000256" key="5">
    <source>
        <dbReference type="ARBA" id="ARBA00023136"/>
    </source>
</evidence>
<dbReference type="Proteomes" id="UP000050975">
    <property type="component" value="Unassembled WGS sequence"/>
</dbReference>
<feature type="non-terminal residue" evidence="9">
    <location>
        <position position="1"/>
    </location>
</feature>
<dbReference type="PIRSF" id="PIRSF006076">
    <property type="entry name" value="OM_assembly_OMP85"/>
    <property type="match status" value="1"/>
</dbReference>
<dbReference type="EMBL" id="LJVE01000126">
    <property type="protein sequence ID" value="KPL12952.1"/>
    <property type="molecule type" value="Genomic_DNA"/>
</dbReference>
<dbReference type="PROSITE" id="PS51779">
    <property type="entry name" value="POTRA"/>
    <property type="match status" value="2"/>
</dbReference>
<keyword evidence="2" id="KW-1134">Transmembrane beta strand</keyword>
<evidence type="ECO:0000256" key="3">
    <source>
        <dbReference type="ARBA" id="ARBA00022692"/>
    </source>
</evidence>
<dbReference type="PANTHER" id="PTHR12815">
    <property type="entry name" value="SORTING AND ASSEMBLY MACHINERY SAMM50 PROTEIN FAMILY MEMBER"/>
    <property type="match status" value="1"/>
</dbReference>
<dbReference type="GO" id="GO:0009279">
    <property type="term" value="C:cell outer membrane"/>
    <property type="evidence" value="ECO:0007669"/>
    <property type="project" value="UniProtKB-UniRule"/>
</dbReference>
<proteinExistence type="predicted"/>
<dbReference type="Gene3D" id="3.10.20.310">
    <property type="entry name" value="membrane protein fhac"/>
    <property type="match status" value="3"/>
</dbReference>
<keyword evidence="4" id="KW-0677">Repeat</keyword>
<dbReference type="GO" id="GO:0071709">
    <property type="term" value="P:membrane assembly"/>
    <property type="evidence" value="ECO:0007669"/>
    <property type="project" value="InterPro"/>
</dbReference>
<comment type="subcellular location">
    <subcellularLocation>
        <location evidence="1">Membrane</location>
    </subcellularLocation>
</comment>
<evidence type="ECO:0000256" key="4">
    <source>
        <dbReference type="ARBA" id="ARBA00022737"/>
    </source>
</evidence>
<evidence type="ECO:0000256" key="7">
    <source>
        <dbReference type="NCBIfam" id="TIGR03303"/>
    </source>
</evidence>
<name>A0A0S8JTI1_UNCW3</name>
<dbReference type="InterPro" id="IPR010827">
    <property type="entry name" value="BamA/TamA_POTRA"/>
</dbReference>
<evidence type="ECO:0000256" key="1">
    <source>
        <dbReference type="ARBA" id="ARBA00004370"/>
    </source>
</evidence>
<evidence type="ECO:0000313" key="10">
    <source>
        <dbReference type="Proteomes" id="UP000050975"/>
    </source>
</evidence>
<keyword evidence="6" id="KW-0998">Cell outer membrane</keyword>
<dbReference type="InterPro" id="IPR023707">
    <property type="entry name" value="OM_assembly_BamA"/>
</dbReference>
<feature type="domain" description="POTRA" evidence="8">
    <location>
        <begin position="61"/>
        <end position="143"/>
    </location>
</feature>